<comment type="caution">
    <text evidence="1">The sequence shown here is derived from an EMBL/GenBank/DDBJ whole genome shotgun (WGS) entry which is preliminary data.</text>
</comment>
<sequence length="163" mass="17476">MRGSFRIYGLGAGMSLEAYVLFDREIAAISDWQRGLDELGFPLSLASEKALKALQGHLPAWWNGREAGFECGLCDAGELSHIYDDIDLKGAWRHAMAFNWGTLPGCAGALMAAAALTHATGGVLFDPQESVVLDPAEAVSYARDTAASIPDIEARFAAMKERG</sequence>
<evidence type="ECO:0000313" key="1">
    <source>
        <dbReference type="EMBL" id="GEP01125.1"/>
    </source>
</evidence>
<proteinExistence type="predicted"/>
<keyword evidence="2" id="KW-1185">Reference proteome</keyword>
<name>A0A512ITU0_9HYPH</name>
<organism evidence="1 2">
    <name type="scientific">Methylobacterium haplocladii</name>
    <dbReference type="NCBI Taxonomy" id="1176176"/>
    <lineage>
        <taxon>Bacteria</taxon>
        <taxon>Pseudomonadati</taxon>
        <taxon>Pseudomonadota</taxon>
        <taxon>Alphaproteobacteria</taxon>
        <taxon>Hyphomicrobiales</taxon>
        <taxon>Methylobacteriaceae</taxon>
        <taxon>Methylobacterium</taxon>
    </lineage>
</organism>
<accession>A0A512ITU0</accession>
<reference evidence="1 2" key="1">
    <citation type="submission" date="2019-07" db="EMBL/GenBank/DDBJ databases">
        <title>Whole genome shotgun sequence of Methylobacterium haplocladii NBRC 107714.</title>
        <authorList>
            <person name="Hosoyama A."/>
            <person name="Uohara A."/>
            <person name="Ohji S."/>
            <person name="Ichikawa N."/>
        </authorList>
    </citation>
    <scope>NUCLEOTIDE SEQUENCE [LARGE SCALE GENOMIC DNA]</scope>
    <source>
        <strain evidence="1 2">NBRC 107714</strain>
    </source>
</reference>
<dbReference type="AlphaFoldDB" id="A0A512ITU0"/>
<protein>
    <submittedName>
        <fullName evidence="1">Uncharacterized protein</fullName>
    </submittedName>
</protein>
<dbReference type="EMBL" id="BJZT01000039">
    <property type="protein sequence ID" value="GEP01125.1"/>
    <property type="molecule type" value="Genomic_DNA"/>
</dbReference>
<dbReference type="Proteomes" id="UP000321258">
    <property type="component" value="Unassembled WGS sequence"/>
</dbReference>
<gene>
    <name evidence="1" type="ORF">MHA02_35120</name>
</gene>
<evidence type="ECO:0000313" key="2">
    <source>
        <dbReference type="Proteomes" id="UP000321258"/>
    </source>
</evidence>